<keyword evidence="1" id="KW-0812">Transmembrane</keyword>
<keyword evidence="1" id="KW-0472">Membrane</keyword>
<feature type="transmembrane region" description="Helical" evidence="1">
    <location>
        <begin position="50"/>
        <end position="72"/>
    </location>
</feature>
<dbReference type="AlphaFoldDB" id="A0A409VZH8"/>
<evidence type="ECO:0000256" key="1">
    <source>
        <dbReference type="SAM" id="Phobius"/>
    </source>
</evidence>
<accession>A0A409VZH8</accession>
<keyword evidence="3" id="KW-1185">Reference proteome</keyword>
<sequence length="343" mass="38212">MNPFPINEAHIVALFVESLVYGIHIITAAYSLTILLLDAGRWKHWREIRWVTLTISVVLFANATFDIVLGLVHNLKAFVFYSGQGGAIEEFSNISDWMNILTTSSVIVQTVIGDAMLVFRCWVVYDRSWRIIALPVIIWLASLASTIWALYLEATLHSKALVSSYHFLPAATTFWGLTIALNILTTSLLVHQLRKVDNFSRQSHVHSQTSVSYGKLQNLMRIIVESGLLYTTAAFVTFIGFVTGSNGVYVATAAVRAPTWLCFQGSYLTRKQEIQIVGISFNLIVIRTSALARRSDHFTTDMKGGGSRILPLQFISTEASENDLERPVDILSEGPLIRKSATV</sequence>
<feature type="transmembrane region" description="Helical" evidence="1">
    <location>
        <begin position="131"/>
        <end position="152"/>
    </location>
</feature>
<name>A0A409VZH8_9AGAR</name>
<feature type="transmembrane region" description="Helical" evidence="1">
    <location>
        <begin position="228"/>
        <end position="254"/>
    </location>
</feature>
<feature type="transmembrane region" description="Helical" evidence="1">
    <location>
        <begin position="172"/>
        <end position="191"/>
    </location>
</feature>
<dbReference type="Proteomes" id="UP000284706">
    <property type="component" value="Unassembled WGS sequence"/>
</dbReference>
<keyword evidence="1" id="KW-1133">Transmembrane helix</keyword>
<organism evidence="2 3">
    <name type="scientific">Gymnopilus dilepis</name>
    <dbReference type="NCBI Taxonomy" id="231916"/>
    <lineage>
        <taxon>Eukaryota</taxon>
        <taxon>Fungi</taxon>
        <taxon>Dikarya</taxon>
        <taxon>Basidiomycota</taxon>
        <taxon>Agaricomycotina</taxon>
        <taxon>Agaricomycetes</taxon>
        <taxon>Agaricomycetidae</taxon>
        <taxon>Agaricales</taxon>
        <taxon>Agaricineae</taxon>
        <taxon>Hymenogastraceae</taxon>
        <taxon>Gymnopilus</taxon>
    </lineage>
</organism>
<evidence type="ECO:0000313" key="3">
    <source>
        <dbReference type="Proteomes" id="UP000284706"/>
    </source>
</evidence>
<protein>
    <recommendedName>
        <fullName evidence="4">G-protein coupled receptors family 1 profile domain-containing protein</fullName>
    </recommendedName>
</protein>
<dbReference type="OrthoDB" id="3357408at2759"/>
<evidence type="ECO:0000313" key="2">
    <source>
        <dbReference type="EMBL" id="PPQ71664.1"/>
    </source>
</evidence>
<comment type="caution">
    <text evidence="2">The sequence shown here is derived from an EMBL/GenBank/DDBJ whole genome shotgun (WGS) entry which is preliminary data.</text>
</comment>
<proteinExistence type="predicted"/>
<dbReference type="EMBL" id="NHYE01005493">
    <property type="protein sequence ID" value="PPQ71664.1"/>
    <property type="molecule type" value="Genomic_DNA"/>
</dbReference>
<feature type="transmembrane region" description="Helical" evidence="1">
    <location>
        <begin position="97"/>
        <end position="119"/>
    </location>
</feature>
<gene>
    <name evidence="2" type="ORF">CVT26_010583</name>
</gene>
<reference evidence="2 3" key="1">
    <citation type="journal article" date="2018" name="Evol. Lett.">
        <title>Horizontal gene cluster transfer increased hallucinogenic mushroom diversity.</title>
        <authorList>
            <person name="Reynolds H.T."/>
            <person name="Vijayakumar V."/>
            <person name="Gluck-Thaler E."/>
            <person name="Korotkin H.B."/>
            <person name="Matheny P.B."/>
            <person name="Slot J.C."/>
        </authorList>
    </citation>
    <scope>NUCLEOTIDE SEQUENCE [LARGE SCALE GENOMIC DNA]</scope>
    <source>
        <strain evidence="2 3">SRW20</strain>
    </source>
</reference>
<evidence type="ECO:0008006" key="4">
    <source>
        <dbReference type="Google" id="ProtNLM"/>
    </source>
</evidence>
<dbReference type="STRING" id="231916.A0A409VZH8"/>
<dbReference type="InParanoid" id="A0A409VZH8"/>
<feature type="transmembrane region" description="Helical" evidence="1">
    <location>
        <begin position="20"/>
        <end position="38"/>
    </location>
</feature>